<sequence length="133" mass="14910">MFEVKRPCVCCCSYMCAVVVGAMATKTVALDPSLCHSAIFPPVPEPRTSVTRENAFLQHLSDGICLSSSLPTSVEPRTPKATLSQSWDQKWFARRMRLPVSRDPYAATTSTETMRKKELEVLTRLKKENSIRC</sequence>
<proteinExistence type="predicted"/>
<organism evidence="1 2">
    <name type="scientific">Phytophthora nicotianae (strain INRA-310)</name>
    <name type="common">Phytophthora parasitica</name>
    <dbReference type="NCBI Taxonomy" id="761204"/>
    <lineage>
        <taxon>Eukaryota</taxon>
        <taxon>Sar</taxon>
        <taxon>Stramenopiles</taxon>
        <taxon>Oomycota</taxon>
        <taxon>Peronosporomycetes</taxon>
        <taxon>Peronosporales</taxon>
        <taxon>Peronosporaceae</taxon>
        <taxon>Phytophthora</taxon>
    </lineage>
</organism>
<dbReference type="GeneID" id="20192638"/>
<dbReference type="AlphaFoldDB" id="W2PNH2"/>
<dbReference type="RefSeq" id="XP_008913131.1">
    <property type="nucleotide sequence ID" value="XM_008914883.1"/>
</dbReference>
<name>W2PNH2_PHYN3</name>
<evidence type="ECO:0000313" key="2">
    <source>
        <dbReference type="Proteomes" id="UP000018817"/>
    </source>
</evidence>
<reference evidence="1 2" key="2">
    <citation type="submission" date="2013-11" db="EMBL/GenBank/DDBJ databases">
        <title>The Genome Sequence of Phytophthora parasitica INRA-310.</title>
        <authorList>
            <consortium name="The Broad Institute Genomics Platform"/>
            <person name="Russ C."/>
            <person name="Tyler B."/>
            <person name="Panabieres F."/>
            <person name="Shan W."/>
            <person name="Tripathy S."/>
            <person name="Grunwald N."/>
            <person name="Machado M."/>
            <person name="Johnson C.S."/>
            <person name="Arredondo F."/>
            <person name="Hong C."/>
            <person name="Coffey M."/>
            <person name="Young S.K."/>
            <person name="Zeng Q."/>
            <person name="Gargeya S."/>
            <person name="Fitzgerald M."/>
            <person name="Abouelleil A."/>
            <person name="Alvarado L."/>
            <person name="Chapman S.B."/>
            <person name="Gainer-Dewar J."/>
            <person name="Goldberg J."/>
            <person name="Griggs A."/>
            <person name="Gujja S."/>
            <person name="Hansen M."/>
            <person name="Howarth C."/>
            <person name="Imamovic A."/>
            <person name="Ireland A."/>
            <person name="Larimer J."/>
            <person name="McCowan C."/>
            <person name="Murphy C."/>
            <person name="Pearson M."/>
            <person name="Poon T.W."/>
            <person name="Priest M."/>
            <person name="Roberts A."/>
            <person name="Saif S."/>
            <person name="Shea T."/>
            <person name="Sykes S."/>
            <person name="Wortman J."/>
            <person name="Nusbaum C."/>
            <person name="Birren B."/>
        </authorList>
    </citation>
    <scope>NUCLEOTIDE SEQUENCE [LARGE SCALE GENOMIC DNA]</scope>
    <source>
        <strain evidence="1 2">INRA-310</strain>
    </source>
</reference>
<protein>
    <recommendedName>
        <fullName evidence="3">RxLR effector protein</fullName>
    </recommendedName>
</protein>
<dbReference type="VEuPathDB" id="FungiDB:PPTG_24039"/>
<gene>
    <name evidence="1" type="ORF">PPTG_24039</name>
</gene>
<dbReference type="EMBL" id="KI669624">
    <property type="protein sequence ID" value="ETN01585.1"/>
    <property type="molecule type" value="Genomic_DNA"/>
</dbReference>
<reference evidence="2" key="1">
    <citation type="submission" date="2011-12" db="EMBL/GenBank/DDBJ databases">
        <authorList>
            <consortium name="The Broad Institute Genome Sequencing Platform"/>
            <person name="Russ C."/>
            <person name="Tyler B."/>
            <person name="Panabieres F."/>
            <person name="Shan W."/>
            <person name="Tripathy S."/>
            <person name="Grunwald N."/>
            <person name="Machado M."/>
            <person name="Young S.K."/>
            <person name="Zeng Q."/>
            <person name="Gargeya S."/>
            <person name="Fitzgerald M."/>
            <person name="Haas B."/>
            <person name="Abouelleil A."/>
            <person name="Alvarado L."/>
            <person name="Arachchi H.M."/>
            <person name="Berlin A."/>
            <person name="Chapman S.B."/>
            <person name="Gearin G."/>
            <person name="Goldberg J."/>
            <person name="Griggs A."/>
            <person name="Gujja S."/>
            <person name="Hansen M."/>
            <person name="Heiman D."/>
            <person name="Howarth C."/>
            <person name="Larimer J."/>
            <person name="Lui A."/>
            <person name="MacDonald P.J.P."/>
            <person name="McCowen C."/>
            <person name="Montmayeur A."/>
            <person name="Murphy C."/>
            <person name="Neiman D."/>
            <person name="Pearson M."/>
            <person name="Priest M."/>
            <person name="Roberts A."/>
            <person name="Saif S."/>
            <person name="Shea T."/>
            <person name="Sisk P."/>
            <person name="Stolte C."/>
            <person name="Sykes S."/>
            <person name="Wortman J."/>
            <person name="Nusbaum C."/>
            <person name="Birren B."/>
        </authorList>
    </citation>
    <scope>NUCLEOTIDE SEQUENCE [LARGE SCALE GENOMIC DNA]</scope>
    <source>
        <strain evidence="2">INRA-310</strain>
    </source>
</reference>
<accession>W2PNH2</accession>
<dbReference type="Proteomes" id="UP000018817">
    <property type="component" value="Unassembled WGS sequence"/>
</dbReference>
<evidence type="ECO:0000313" key="1">
    <source>
        <dbReference type="EMBL" id="ETN01585.1"/>
    </source>
</evidence>
<evidence type="ECO:0008006" key="3">
    <source>
        <dbReference type="Google" id="ProtNLM"/>
    </source>
</evidence>